<name>A0ABS8JPA9_9BURK</name>
<protein>
    <submittedName>
        <fullName evidence="2">Uncharacterized protein</fullName>
    </submittedName>
</protein>
<evidence type="ECO:0000256" key="1">
    <source>
        <dbReference type="SAM" id="SignalP"/>
    </source>
</evidence>
<reference evidence="2 3" key="1">
    <citation type="submission" date="2021-11" db="EMBL/GenBank/DDBJ databases">
        <authorList>
            <person name="Oh E.-T."/>
            <person name="Kim S.-B."/>
        </authorList>
    </citation>
    <scope>NUCLEOTIDE SEQUENCE [LARGE SCALE GENOMIC DNA]</scope>
    <source>
        <strain evidence="2 3">MMS20-SJTR3</strain>
    </source>
</reference>
<dbReference type="EMBL" id="JAJITD010000002">
    <property type="protein sequence ID" value="MCC8391662.1"/>
    <property type="molecule type" value="Genomic_DNA"/>
</dbReference>
<gene>
    <name evidence="2" type="ORF">LJ656_03595</name>
</gene>
<feature type="chain" id="PRO_5045483157" evidence="1">
    <location>
        <begin position="31"/>
        <end position="244"/>
    </location>
</feature>
<dbReference type="Proteomes" id="UP001431019">
    <property type="component" value="Unassembled WGS sequence"/>
</dbReference>
<dbReference type="RefSeq" id="WP_230507916.1">
    <property type="nucleotide sequence ID" value="NZ_JAJITD010000002.1"/>
</dbReference>
<organism evidence="2 3">
    <name type="scientific">Paraburkholderia sejongensis</name>
    <dbReference type="NCBI Taxonomy" id="2886946"/>
    <lineage>
        <taxon>Bacteria</taxon>
        <taxon>Pseudomonadati</taxon>
        <taxon>Pseudomonadota</taxon>
        <taxon>Betaproteobacteria</taxon>
        <taxon>Burkholderiales</taxon>
        <taxon>Burkholderiaceae</taxon>
        <taxon>Paraburkholderia</taxon>
    </lineage>
</organism>
<sequence>MKKTPTLTRKWSKLTGKILTILLIAIPAHAQPSMSTPLEPSEQGTKMSQTVTDSQRETALGILTTAMAILRENQPFDPAHVIFGRHFATNPAVGPVGREYAFENPSFPATQITLLMEGDPSDCKSNHTTVKLVPTVFTIRFSPLMAGISRSTLEDLYPLARGYWIDSSGNRQPGNDLGTTPPQVLLHGYRYRASSQPTSKFPVDVELAFGDPNPHATKENARKTPVLMDVILSRDYSQSTSIRR</sequence>
<evidence type="ECO:0000313" key="3">
    <source>
        <dbReference type="Proteomes" id="UP001431019"/>
    </source>
</evidence>
<keyword evidence="3" id="KW-1185">Reference proteome</keyword>
<proteinExistence type="predicted"/>
<comment type="caution">
    <text evidence="2">The sequence shown here is derived from an EMBL/GenBank/DDBJ whole genome shotgun (WGS) entry which is preliminary data.</text>
</comment>
<evidence type="ECO:0000313" key="2">
    <source>
        <dbReference type="EMBL" id="MCC8391662.1"/>
    </source>
</evidence>
<accession>A0ABS8JPA9</accession>
<feature type="signal peptide" evidence="1">
    <location>
        <begin position="1"/>
        <end position="30"/>
    </location>
</feature>
<keyword evidence="1" id="KW-0732">Signal</keyword>